<dbReference type="InterPro" id="IPR007169">
    <property type="entry name" value="RemA-like"/>
</dbReference>
<dbReference type="NCBIfam" id="NF046065">
    <property type="entry name" value="MtxRegRemB"/>
    <property type="match status" value="1"/>
</dbReference>
<dbReference type="Proteomes" id="UP000543804">
    <property type="component" value="Unassembled WGS sequence"/>
</dbReference>
<dbReference type="Pfam" id="PF04025">
    <property type="entry name" value="RemA-like"/>
    <property type="match status" value="1"/>
</dbReference>
<proteinExistence type="predicted"/>
<organism evidence="1 2">
    <name type="scientific">Selenomonas bovis</name>
    <dbReference type="NCBI Taxonomy" id="416586"/>
    <lineage>
        <taxon>Bacteria</taxon>
        <taxon>Bacillati</taxon>
        <taxon>Bacillota</taxon>
        <taxon>Negativicutes</taxon>
        <taxon>Selenomonadales</taxon>
        <taxon>Selenomonadaceae</taxon>
        <taxon>Selenomonas</taxon>
    </lineage>
</organism>
<comment type="caution">
    <text evidence="1">The sequence shown here is derived from an EMBL/GenBank/DDBJ whole genome shotgun (WGS) entry which is preliminary data.</text>
</comment>
<gene>
    <name evidence="1" type="ORF">HF878_08520</name>
</gene>
<sequence length="86" mass="9537">MFLHLGRNISVRIADVVSIHDIRLFTAPGAPGCDLLQRQRAAGSVIDAAREKQPKSLIITEKNIYLSAISPMTLMRRARQTYGTTD</sequence>
<evidence type="ECO:0000313" key="2">
    <source>
        <dbReference type="Proteomes" id="UP000543804"/>
    </source>
</evidence>
<keyword evidence="2" id="KW-1185">Reference proteome</keyword>
<dbReference type="EMBL" id="JABAFA010000034">
    <property type="protein sequence ID" value="NMD99505.1"/>
    <property type="molecule type" value="Genomic_DNA"/>
</dbReference>
<accession>A0A848BC84</accession>
<protein>
    <submittedName>
        <fullName evidence="1">DUF370 domain-containing protein</fullName>
    </submittedName>
</protein>
<name>A0A848BC84_9FIRM</name>
<dbReference type="AlphaFoldDB" id="A0A848BC84"/>
<reference evidence="1 2" key="1">
    <citation type="submission" date="2020-04" db="EMBL/GenBank/DDBJ databases">
        <authorList>
            <person name="Hitch T.C.A."/>
            <person name="Wylensek D."/>
            <person name="Clavel T."/>
        </authorList>
    </citation>
    <scope>NUCLEOTIDE SEQUENCE [LARGE SCALE GENOMIC DNA]</scope>
    <source>
        <strain evidence="1 2">PG-130-P53-12</strain>
    </source>
</reference>
<dbReference type="RefSeq" id="WP_019543561.1">
    <property type="nucleotide sequence ID" value="NZ_JABAFA010000034.1"/>
</dbReference>
<evidence type="ECO:0000313" key="1">
    <source>
        <dbReference type="EMBL" id="NMD99505.1"/>
    </source>
</evidence>